<evidence type="ECO:0000313" key="2">
    <source>
        <dbReference type="EMBL" id="GIY00353.1"/>
    </source>
</evidence>
<dbReference type="EMBL" id="BPLR01005168">
    <property type="protein sequence ID" value="GIY00353.1"/>
    <property type="molecule type" value="Genomic_DNA"/>
</dbReference>
<name>A0AAV4PRW3_CAEEX</name>
<comment type="caution">
    <text evidence="2">The sequence shown here is derived from an EMBL/GenBank/DDBJ whole genome shotgun (WGS) entry which is preliminary data.</text>
</comment>
<feature type="region of interest" description="Disordered" evidence="1">
    <location>
        <begin position="254"/>
        <end position="275"/>
    </location>
</feature>
<proteinExistence type="predicted"/>
<accession>A0AAV4PRW3</accession>
<protein>
    <submittedName>
        <fullName evidence="2">Uncharacterized protein</fullName>
    </submittedName>
</protein>
<evidence type="ECO:0000256" key="1">
    <source>
        <dbReference type="SAM" id="MobiDB-lite"/>
    </source>
</evidence>
<reference evidence="2 3" key="1">
    <citation type="submission" date="2021-06" db="EMBL/GenBank/DDBJ databases">
        <title>Caerostris extrusa draft genome.</title>
        <authorList>
            <person name="Kono N."/>
            <person name="Arakawa K."/>
        </authorList>
    </citation>
    <scope>NUCLEOTIDE SEQUENCE [LARGE SCALE GENOMIC DNA]</scope>
</reference>
<dbReference type="Proteomes" id="UP001054945">
    <property type="component" value="Unassembled WGS sequence"/>
</dbReference>
<evidence type="ECO:0000313" key="3">
    <source>
        <dbReference type="Proteomes" id="UP001054945"/>
    </source>
</evidence>
<sequence>MAETTFATGLCALVDFAKEIEKIFAKDKNMVKTTKEAARLKFLELDEIFAKQEHEIVSLKAQLEISKTAATTQDQEENTYLRGQLNESRRLLKETQQELALQKEKTEIKDISTHNTTDIKEKDQQIAFLKGQLEESRYMYAELLKENTTYFKEALTNTSLKVVNKPSYAEIMRNKMQSTLIITSKDKEQPMTEIRANIQQQLKGKAEIENIKKVVINKKNQLIIKTASTDQACKLKDSIHKNEQLANIIDARTPQEKNSKRLSMESQKKPQKLIF</sequence>
<organism evidence="2 3">
    <name type="scientific">Caerostris extrusa</name>
    <name type="common">Bark spider</name>
    <name type="synonym">Caerostris bankana</name>
    <dbReference type="NCBI Taxonomy" id="172846"/>
    <lineage>
        <taxon>Eukaryota</taxon>
        <taxon>Metazoa</taxon>
        <taxon>Ecdysozoa</taxon>
        <taxon>Arthropoda</taxon>
        <taxon>Chelicerata</taxon>
        <taxon>Arachnida</taxon>
        <taxon>Araneae</taxon>
        <taxon>Araneomorphae</taxon>
        <taxon>Entelegynae</taxon>
        <taxon>Araneoidea</taxon>
        <taxon>Araneidae</taxon>
        <taxon>Caerostris</taxon>
    </lineage>
</organism>
<feature type="compositionally biased region" description="Basic and acidic residues" evidence="1">
    <location>
        <begin position="254"/>
        <end position="268"/>
    </location>
</feature>
<dbReference type="AlphaFoldDB" id="A0AAV4PRW3"/>
<keyword evidence="3" id="KW-1185">Reference proteome</keyword>
<gene>
    <name evidence="2" type="ORF">CEXT_145311</name>
</gene>